<organism evidence="3 4">
    <name type="scientific">Meripilus lineatus</name>
    <dbReference type="NCBI Taxonomy" id="2056292"/>
    <lineage>
        <taxon>Eukaryota</taxon>
        <taxon>Fungi</taxon>
        <taxon>Dikarya</taxon>
        <taxon>Basidiomycota</taxon>
        <taxon>Agaricomycotina</taxon>
        <taxon>Agaricomycetes</taxon>
        <taxon>Polyporales</taxon>
        <taxon>Meripilaceae</taxon>
        <taxon>Meripilus</taxon>
    </lineage>
</organism>
<evidence type="ECO:0008006" key="5">
    <source>
        <dbReference type="Google" id="ProtNLM"/>
    </source>
</evidence>
<evidence type="ECO:0000256" key="2">
    <source>
        <dbReference type="SAM" id="Phobius"/>
    </source>
</evidence>
<dbReference type="EMBL" id="JANAWD010000147">
    <property type="protein sequence ID" value="KAJ3485631.1"/>
    <property type="molecule type" value="Genomic_DNA"/>
</dbReference>
<feature type="transmembrane region" description="Helical" evidence="2">
    <location>
        <begin position="28"/>
        <end position="48"/>
    </location>
</feature>
<accession>A0AAD5V440</accession>
<evidence type="ECO:0000313" key="4">
    <source>
        <dbReference type="Proteomes" id="UP001212997"/>
    </source>
</evidence>
<sequence length="278" mass="29605">MPAIPANVLSDRSLATVSGNTVLSLPPWAYGLIVGASLVCLVAGFLVVKAIRRRSSNVCGISDIESQVPIQPANSSKSLRTGLDVESQLTRSPPSSVLSSFGTPSLSISCDIPQENEAGISMIQSSANGNLSLPESEVPPTPSLLAGDEVNASKETIDTAEVPHLYISPQFVSMKAIVLEWPLDATTEESCSTDASPVTCDDLCEPQTPTKVNATTPTEVFRFCGNTLIKRVSPSDFDTRLGLSRFFDLPLVEDGWTPDVLDESQGHTLLPSSVFRDL</sequence>
<feature type="compositionally biased region" description="Polar residues" evidence="1">
    <location>
        <begin position="87"/>
        <end position="100"/>
    </location>
</feature>
<protein>
    <recommendedName>
        <fullName evidence="5">Transmembrane protein</fullName>
    </recommendedName>
</protein>
<feature type="region of interest" description="Disordered" evidence="1">
    <location>
        <begin position="73"/>
        <end position="100"/>
    </location>
</feature>
<gene>
    <name evidence="3" type="ORF">NLI96_g4831</name>
</gene>
<dbReference type="Proteomes" id="UP001212997">
    <property type="component" value="Unassembled WGS sequence"/>
</dbReference>
<keyword evidence="2" id="KW-0472">Membrane</keyword>
<reference evidence="3" key="1">
    <citation type="submission" date="2022-07" db="EMBL/GenBank/DDBJ databases">
        <title>Genome Sequence of Physisporinus lineatus.</title>
        <authorList>
            <person name="Buettner E."/>
        </authorList>
    </citation>
    <scope>NUCLEOTIDE SEQUENCE</scope>
    <source>
        <strain evidence="3">VT162</strain>
    </source>
</reference>
<dbReference type="AlphaFoldDB" id="A0AAD5V440"/>
<evidence type="ECO:0000313" key="3">
    <source>
        <dbReference type="EMBL" id="KAJ3485631.1"/>
    </source>
</evidence>
<proteinExistence type="predicted"/>
<comment type="caution">
    <text evidence="3">The sequence shown here is derived from an EMBL/GenBank/DDBJ whole genome shotgun (WGS) entry which is preliminary data.</text>
</comment>
<keyword evidence="2" id="KW-0812">Transmembrane</keyword>
<name>A0AAD5V440_9APHY</name>
<evidence type="ECO:0000256" key="1">
    <source>
        <dbReference type="SAM" id="MobiDB-lite"/>
    </source>
</evidence>
<keyword evidence="4" id="KW-1185">Reference proteome</keyword>
<keyword evidence="2" id="KW-1133">Transmembrane helix</keyword>